<dbReference type="HOGENOM" id="CLU_1955098_0_0_4"/>
<dbReference type="STRING" id="62928.azo3696"/>
<keyword evidence="1" id="KW-0732">Signal</keyword>
<dbReference type="Proteomes" id="UP000002588">
    <property type="component" value="Chromosome"/>
</dbReference>
<organism evidence="2 3">
    <name type="scientific">Azoarcus sp. (strain BH72)</name>
    <dbReference type="NCBI Taxonomy" id="418699"/>
    <lineage>
        <taxon>Bacteria</taxon>
        <taxon>Pseudomonadati</taxon>
        <taxon>Pseudomonadota</taxon>
        <taxon>Betaproteobacteria</taxon>
        <taxon>Rhodocyclales</taxon>
        <taxon>Zoogloeaceae</taxon>
        <taxon>Azoarcus</taxon>
    </lineage>
</organism>
<dbReference type="KEGG" id="aoa:dqs_3841"/>
<reference evidence="2 3" key="1">
    <citation type="journal article" date="2006" name="Nat. Biotechnol.">
        <title>Complete genome of the mutualistic, N2-fixing grass endophyte Azoarcus sp. strain BH72.</title>
        <authorList>
            <person name="Krause A."/>
            <person name="Ramakumar A."/>
            <person name="Bartels D."/>
            <person name="Battistoni F."/>
            <person name="Bekel T."/>
            <person name="Boch J."/>
            <person name="Boehm M."/>
            <person name="Friedrich F."/>
            <person name="Hurek T."/>
            <person name="Krause L."/>
            <person name="Linke B."/>
            <person name="McHardy A.C."/>
            <person name="Sarkar A."/>
            <person name="Schneiker S."/>
            <person name="Syed A.A."/>
            <person name="Thauer R."/>
            <person name="Vorhoelter F.-J."/>
            <person name="Weidner S."/>
            <person name="Puehler A."/>
            <person name="Reinhold-Hurek B."/>
            <person name="Kaiser O."/>
            <person name="Goesmann A."/>
        </authorList>
    </citation>
    <scope>NUCLEOTIDE SEQUENCE [LARGE SCALE GENOMIC DNA]</scope>
    <source>
        <strain evidence="2 3">BH72</strain>
    </source>
</reference>
<dbReference type="eggNOG" id="ENOG50337YP">
    <property type="taxonomic scope" value="Bacteria"/>
</dbReference>
<dbReference type="KEGG" id="azo:azo3696"/>
<name>A1KBV6_AZOSB</name>
<sequence>MRKTSGVLMGALACLVLAGPAQADEALRLNCGGVGLDESEGMRAEAGKHALTLLLTTPDGDYLGDVHLRVEDPLKNRQAEANCGPIGQVDVSEAGRYRVVASYKGKSQSQWFNLKPGGGARATLRWSE</sequence>
<dbReference type="EMBL" id="AM406670">
    <property type="protein sequence ID" value="CAL96312.1"/>
    <property type="molecule type" value="Genomic_DNA"/>
</dbReference>
<feature type="chain" id="PRO_5002635555" evidence="1">
    <location>
        <begin position="24"/>
        <end position="128"/>
    </location>
</feature>
<gene>
    <name evidence="2" type="ordered locus">azo3696</name>
</gene>
<keyword evidence="3" id="KW-1185">Reference proteome</keyword>
<evidence type="ECO:0000313" key="3">
    <source>
        <dbReference type="Proteomes" id="UP000002588"/>
    </source>
</evidence>
<proteinExistence type="predicted"/>
<dbReference type="RefSeq" id="WP_011767418.1">
    <property type="nucleotide sequence ID" value="NC_008702.1"/>
</dbReference>
<evidence type="ECO:0000256" key="1">
    <source>
        <dbReference type="SAM" id="SignalP"/>
    </source>
</evidence>
<evidence type="ECO:0000313" key="2">
    <source>
        <dbReference type="EMBL" id="CAL96312.1"/>
    </source>
</evidence>
<accession>A1KBV6</accession>
<dbReference type="AlphaFoldDB" id="A1KBV6"/>
<dbReference type="OrthoDB" id="8926484at2"/>
<feature type="signal peptide" evidence="1">
    <location>
        <begin position="1"/>
        <end position="23"/>
    </location>
</feature>
<protein>
    <submittedName>
        <fullName evidence="2">Conserved hypothetical secreted protein</fullName>
    </submittedName>
</protein>